<name>A0ABD0JSZ7_9CAEN</name>
<dbReference type="EMBL" id="JACVVK020000332">
    <property type="protein sequence ID" value="KAK7478159.1"/>
    <property type="molecule type" value="Genomic_DNA"/>
</dbReference>
<dbReference type="Proteomes" id="UP001519460">
    <property type="component" value="Unassembled WGS sequence"/>
</dbReference>
<sequence>MWREEGWGVGGWMDEDVGFLSSSFGVWTKDVSTTNQPNQRRFSTQAFYLGLCPAVAAQGTEFLRVFSVNSLSMIISHAAATARDRVTPNMIC</sequence>
<protein>
    <submittedName>
        <fullName evidence="1">Uncharacterized protein</fullName>
    </submittedName>
</protein>
<accession>A0ABD0JSZ7</accession>
<evidence type="ECO:0000313" key="2">
    <source>
        <dbReference type="Proteomes" id="UP001519460"/>
    </source>
</evidence>
<organism evidence="1 2">
    <name type="scientific">Batillaria attramentaria</name>
    <dbReference type="NCBI Taxonomy" id="370345"/>
    <lineage>
        <taxon>Eukaryota</taxon>
        <taxon>Metazoa</taxon>
        <taxon>Spiralia</taxon>
        <taxon>Lophotrochozoa</taxon>
        <taxon>Mollusca</taxon>
        <taxon>Gastropoda</taxon>
        <taxon>Caenogastropoda</taxon>
        <taxon>Sorbeoconcha</taxon>
        <taxon>Cerithioidea</taxon>
        <taxon>Batillariidae</taxon>
        <taxon>Batillaria</taxon>
    </lineage>
</organism>
<dbReference type="AlphaFoldDB" id="A0ABD0JSZ7"/>
<gene>
    <name evidence="1" type="ORF">BaRGS_00030606</name>
</gene>
<proteinExistence type="predicted"/>
<keyword evidence="2" id="KW-1185">Reference proteome</keyword>
<reference evidence="1 2" key="1">
    <citation type="journal article" date="2023" name="Sci. Data">
        <title>Genome assembly of the Korean intertidal mud-creeper Batillaria attramentaria.</title>
        <authorList>
            <person name="Patra A.K."/>
            <person name="Ho P.T."/>
            <person name="Jun S."/>
            <person name="Lee S.J."/>
            <person name="Kim Y."/>
            <person name="Won Y.J."/>
        </authorList>
    </citation>
    <scope>NUCLEOTIDE SEQUENCE [LARGE SCALE GENOMIC DNA]</scope>
    <source>
        <strain evidence="1">Wonlab-2016</strain>
    </source>
</reference>
<evidence type="ECO:0000313" key="1">
    <source>
        <dbReference type="EMBL" id="KAK7478159.1"/>
    </source>
</evidence>
<comment type="caution">
    <text evidence="1">The sequence shown here is derived from an EMBL/GenBank/DDBJ whole genome shotgun (WGS) entry which is preliminary data.</text>
</comment>